<comment type="caution">
    <text evidence="1">The sequence shown here is derived from an EMBL/GenBank/DDBJ whole genome shotgun (WGS) entry which is preliminary data.</text>
</comment>
<sequence length="1107" mass="116464">MATYRVAVVNEQKRPIAGVVVEAVSLNNWPDVTTTAETGRNGTVQFTGISGPHWFRPRTRRTSTAVGGRVYTGAVEVQVVNSGGEKVCVDFVVDCDGMGTHTTLAAAIAQAITDQANRVIFLCCSVTESDIEIGGLAGGQSITIISHQNRRAIITTNSDEDMFKQTSNGGGSPDGGLFLKDIGLTITTAGYAVFLCDTGTEITNISAERVDFNGGYFVRNDSAQDAMGNLDIRIVECIGGLTGFYQNEGSTPPNDLYALDNDMTLTHWWKELSAGAEGAETNAANSSNVVGGSYTVSEWMTIALSGNFNRWAFKDFILTSGCSGAHFRHSATDTNHRGVHYSDILFIATANDTDFGDFQGPAANPQDNLYIVGIHGVAQSGVTPSGTFLAVDTDQTNPYVADIWAPAWPTVYSGPTITPAVPPVIDHDDLANVTSDQHHALSHDILSTDHPDTLAASVVRGDLLLTNATPVLARLPIGAASTYLKSDATDAAWAAIQAADVGLPIIGTPTYDSVEGLNTVFHSAGWISPGGVISDAGGATINVTAGDGMLRSSDSPVAQLKFIEWPASNGLAITADSIRYIGVELNDPNDPQVVVRTTNNFNNNTDFILGTVVNDGGVLHVQNAPWEVGDHANFMIQRTRGTAPIARDKEVGGIIFSESGTRRVVVSAGQLWRGLTAFVIGALDTDPGGAADTFDEYSSQGKENTGIAQWPNTLYDNGSGGTGSLQTMGNNKWANLWWYIELDTELVMVYGTAQYNTRTEAENEDIPSTLPDRLQVHGILAARFIFQKSAATAAEILSAFDTPFTPSGVTLHADLGTVTSGQHHTQAHKDEHDPEDGADALDTANAAEISVVVAAGTGSSHSLARADHVHAIVHAITDNHIVTIDGGGAGAPASGEYAKWTASGLEGKSAAEVAGDIEGSIDHGSIGGLGDDDHTQYALLAGRTGGQIIYGGENASAFLVLRSTSHGTKGDIALQQATIITLTADIAVDVYSGDKHTIQCTSAGQVLLLGGISTGIVIGADVHLYRAEADLLALAAGDNLNLVQGYIQLEDMSTPSNPSFDDMHFFTRIAGGRIQFIGQGPTGEECVICDVSNTVAPANVLTLNWIE</sequence>
<dbReference type="AlphaFoldDB" id="A0A0F9UAR4"/>
<organism evidence="1">
    <name type="scientific">marine sediment metagenome</name>
    <dbReference type="NCBI Taxonomy" id="412755"/>
    <lineage>
        <taxon>unclassified sequences</taxon>
        <taxon>metagenomes</taxon>
        <taxon>ecological metagenomes</taxon>
    </lineage>
</organism>
<reference evidence="1" key="1">
    <citation type="journal article" date="2015" name="Nature">
        <title>Complex archaea that bridge the gap between prokaryotes and eukaryotes.</title>
        <authorList>
            <person name="Spang A."/>
            <person name="Saw J.H."/>
            <person name="Jorgensen S.L."/>
            <person name="Zaremba-Niedzwiedzka K."/>
            <person name="Martijn J."/>
            <person name="Lind A.E."/>
            <person name="van Eijk R."/>
            <person name="Schleper C."/>
            <person name="Guy L."/>
            <person name="Ettema T.J."/>
        </authorList>
    </citation>
    <scope>NUCLEOTIDE SEQUENCE</scope>
</reference>
<name>A0A0F9UAR4_9ZZZZ</name>
<accession>A0A0F9UAR4</accession>
<gene>
    <name evidence="1" type="ORF">LCGC14_0289140</name>
</gene>
<proteinExistence type="predicted"/>
<dbReference type="EMBL" id="LAZR01000171">
    <property type="protein sequence ID" value="KKN84452.1"/>
    <property type="molecule type" value="Genomic_DNA"/>
</dbReference>
<evidence type="ECO:0000313" key="1">
    <source>
        <dbReference type="EMBL" id="KKN84452.1"/>
    </source>
</evidence>
<protein>
    <submittedName>
        <fullName evidence="1">Uncharacterized protein</fullName>
    </submittedName>
</protein>